<sequence length="40" mass="4762">MKQLFLFIASSKRHPRIGRRWKIAFSKEKSSTENHLAITF</sequence>
<name>C0EE49_9FIRM</name>
<organism evidence="1 2">
    <name type="scientific">[Clostridium] methylpentosum DSM 5476</name>
    <dbReference type="NCBI Taxonomy" id="537013"/>
    <lineage>
        <taxon>Bacteria</taxon>
        <taxon>Bacillati</taxon>
        <taxon>Bacillota</taxon>
        <taxon>Clostridia</taxon>
        <taxon>Eubacteriales</taxon>
        <taxon>Oscillospiraceae</taxon>
        <taxon>Oscillospiraceae incertae sedis</taxon>
    </lineage>
</organism>
<dbReference type="Proteomes" id="UP000003340">
    <property type="component" value="Unassembled WGS sequence"/>
</dbReference>
<dbReference type="AlphaFoldDB" id="C0EE49"/>
<evidence type="ECO:0000313" key="1">
    <source>
        <dbReference type="EMBL" id="EEG30197.1"/>
    </source>
</evidence>
<evidence type="ECO:0000313" key="2">
    <source>
        <dbReference type="Proteomes" id="UP000003340"/>
    </source>
</evidence>
<dbReference type="STRING" id="537013.CLOSTMETH_02128"/>
<comment type="caution">
    <text evidence="1">The sequence shown here is derived from an EMBL/GenBank/DDBJ whole genome shotgun (WGS) entry which is preliminary data.</text>
</comment>
<reference evidence="1 2" key="2">
    <citation type="submission" date="2009-02" db="EMBL/GenBank/DDBJ databases">
        <title>Draft genome sequence of Clostridium methylpentosum (DSM 5476).</title>
        <authorList>
            <person name="Sudarsanam P."/>
            <person name="Ley R."/>
            <person name="Guruge J."/>
            <person name="Turnbaugh P.J."/>
            <person name="Mahowald M."/>
            <person name="Liep D."/>
            <person name="Gordon J."/>
        </authorList>
    </citation>
    <scope>NUCLEOTIDE SEQUENCE [LARGE SCALE GENOMIC DNA]</scope>
    <source>
        <strain evidence="1 2">DSM 5476</strain>
    </source>
</reference>
<dbReference type="EMBL" id="ACEC01000067">
    <property type="protein sequence ID" value="EEG30197.1"/>
    <property type="molecule type" value="Genomic_DNA"/>
</dbReference>
<reference evidence="1 2" key="1">
    <citation type="submission" date="2009-01" db="EMBL/GenBank/DDBJ databases">
        <authorList>
            <person name="Fulton L."/>
            <person name="Clifton S."/>
            <person name="Fulton B."/>
            <person name="Xu J."/>
            <person name="Minx P."/>
            <person name="Pepin K.H."/>
            <person name="Johnson M."/>
            <person name="Bhonagiri V."/>
            <person name="Nash W.E."/>
            <person name="Mardis E.R."/>
            <person name="Wilson R.K."/>
        </authorList>
    </citation>
    <scope>NUCLEOTIDE SEQUENCE [LARGE SCALE GENOMIC DNA]</scope>
    <source>
        <strain evidence="1 2">DSM 5476</strain>
    </source>
</reference>
<protein>
    <submittedName>
        <fullName evidence="1">Uncharacterized protein</fullName>
    </submittedName>
</protein>
<gene>
    <name evidence="1" type="ORF">CLOSTMETH_02128</name>
</gene>
<keyword evidence="2" id="KW-1185">Reference proteome</keyword>
<dbReference type="HOGENOM" id="CLU_3287481_0_0_9"/>
<proteinExistence type="predicted"/>
<accession>C0EE49</accession>